<dbReference type="InterPro" id="IPR017474">
    <property type="entry name" value="PEF_CTERM_C"/>
</dbReference>
<gene>
    <name evidence="1" type="ordered locus">Aboo_0162</name>
</gene>
<organism evidence="1 2">
    <name type="scientific">Aciduliprofundum boonei (strain DSM 19572 / T469)</name>
    <dbReference type="NCBI Taxonomy" id="439481"/>
    <lineage>
        <taxon>Archaea</taxon>
        <taxon>Methanobacteriati</taxon>
        <taxon>Thermoplasmatota</taxon>
        <taxon>DHVE2 group</taxon>
        <taxon>Candidatus Aciduliprofundum</taxon>
    </lineage>
</organism>
<protein>
    <submittedName>
        <fullName evidence="1">Uncharacterized protein</fullName>
    </submittedName>
</protein>
<reference evidence="1" key="1">
    <citation type="submission" date="2010-02" db="EMBL/GenBank/DDBJ databases">
        <title>Complete sequence of Aciduliprofundum boonei T469.</title>
        <authorList>
            <consortium name="US DOE Joint Genome Institute"/>
            <person name="Lucas S."/>
            <person name="Copeland A."/>
            <person name="Lapidus A."/>
            <person name="Cheng J.-F."/>
            <person name="Bruce D."/>
            <person name="Goodwin L."/>
            <person name="Pitluck S."/>
            <person name="Saunders E."/>
            <person name="Detter J.C."/>
            <person name="Han C."/>
            <person name="Tapia R."/>
            <person name="Land M."/>
            <person name="Hauser L."/>
            <person name="Kyrpides N."/>
            <person name="Mikhailova N."/>
            <person name="Flores G."/>
            <person name="Reysenbach A.-L."/>
            <person name="Woyke T."/>
        </authorList>
    </citation>
    <scope>NUCLEOTIDE SEQUENCE</scope>
    <source>
        <strain evidence="1">T469</strain>
    </source>
</reference>
<dbReference type="OrthoDB" id="370664at2157"/>
<dbReference type="STRING" id="439481.Aboo_0162"/>
<dbReference type="EMBL" id="CP001941">
    <property type="protein sequence ID" value="ADD07974.1"/>
    <property type="molecule type" value="Genomic_DNA"/>
</dbReference>
<dbReference type="eggNOG" id="arCOG13498">
    <property type="taxonomic scope" value="Archaea"/>
</dbReference>
<dbReference type="GeneID" id="8827100"/>
<proteinExistence type="predicted"/>
<evidence type="ECO:0000313" key="1">
    <source>
        <dbReference type="EMBL" id="ADD07974.1"/>
    </source>
</evidence>
<name>B5IEV2_ACIB4</name>
<dbReference type="AlphaFoldDB" id="B5IEV2"/>
<dbReference type="Proteomes" id="UP000001400">
    <property type="component" value="Chromosome"/>
</dbReference>
<dbReference type="KEGG" id="abi:Aboo_0162"/>
<evidence type="ECO:0000313" key="2">
    <source>
        <dbReference type="Proteomes" id="UP000001400"/>
    </source>
</evidence>
<sequence>MRGLKARDVFIGEGIKNKNHLSGWKVLISVVIVLLVVSSVIFLMFTAAPKVSENKVTSLGYMAVQQDFGSGYKNPQVVSVGDMFIVGTVNYGKLTITFVNATTGNIENTVSPVTDVYSWYFRIASDSMDKALLIVWNNGTNLNGTFLHWGDGSIEKTDNFTIASDIATTGLGLAYGNGEFLVVWSDSSNHNYGRTIEYNASAPNTPVLNAEFKVSSDTHSHADNFVAYDSSTHHFIVLWRNYSGISGLYNITGKIFDSNENALTGDFLIANGVANNTKYDYPSAEGGPGVFFVAYVNYNSPYDVHGVYVNATNGTLGNTFNIGTSNKYGVSFVGIAYNGNSYIAVWTNESYDIVAMTYDMDGNALLSQPLVISNTADSEEWQDVAYNNETNTYYFVWYDYTAKHDYGSLWTSSEIPEFSAFLPILIVAVVAFIAIKRRH</sequence>
<dbReference type="RefSeq" id="WP_008085144.1">
    <property type="nucleotide sequence ID" value="NC_013926.1"/>
</dbReference>
<keyword evidence="2" id="KW-1185">Reference proteome</keyword>
<accession>B5IEV2</accession>
<dbReference type="NCBIfam" id="TIGR03024">
    <property type="entry name" value="arch_PEF_CTERM"/>
    <property type="match status" value="1"/>
</dbReference>
<dbReference type="HOGENOM" id="CLU_602173_0_0_2"/>